<keyword evidence="9" id="KW-1185">Reference proteome</keyword>
<dbReference type="InterPro" id="IPR000719">
    <property type="entry name" value="Prot_kinase_dom"/>
</dbReference>
<dbReference type="GO" id="GO:0005524">
    <property type="term" value="F:ATP binding"/>
    <property type="evidence" value="ECO:0007669"/>
    <property type="project" value="UniProtKB-UniRule"/>
</dbReference>
<dbReference type="PANTHER" id="PTHR43289:SF34">
    <property type="entry name" value="SERINE_THREONINE-PROTEIN KINASE YBDM-RELATED"/>
    <property type="match status" value="1"/>
</dbReference>
<sequence length="491" mass="52086">MATGPVSPSSAAEHDDHSLPVGTRLGEFEITHRIGEGGFSVVYLAWDHSLDRKVALKEYMPASIAVRGGKTQVGPRSERLRDTFDAGLKSFINEAKLLAQFEHRSLVKVYRFWEANGTAYMVMPFYQGSTVRDTVRQMPGPPDEAWIGGLLRPLAEALQVIHEAQCYHRDIAPDNVLLLAETGQPLLLDFGAARRVVGGMTQALTVILKPGYAPIEQYDEIPGMKQGPWTDVYALAAVVHWLITSKTPPPSVGRVLNDTYVPLTTAAAGRYSERFLAATDRALTVLPDRRTPSIQAFLADLGLLAPASAMPTTQLLAEDDEITIIRPPAVAREPAATATRQPTSTPATVQTGSTAAGSLKTRLVIGGAAIAAALAAGGWWLARPPAPTSAKPLPAKQEVPAEEKPLVAAPAPVAGPPPSVAPTPAPEPLPPPRTAVAPAPAPVAPKPRAVARPSPSPVAEHAAECANVLQRLSLGESSPELLERVKTLGCR</sequence>
<reference evidence="8 9" key="1">
    <citation type="submission" date="2019-03" db="EMBL/GenBank/DDBJ databases">
        <title>Genomic Encyclopedia of Type Strains, Phase IV (KMG-IV): sequencing the most valuable type-strain genomes for metagenomic binning, comparative biology and taxonomic classification.</title>
        <authorList>
            <person name="Goeker M."/>
        </authorList>
    </citation>
    <scope>NUCLEOTIDE SEQUENCE [LARGE SCALE GENOMIC DNA]</scope>
    <source>
        <strain evidence="8 9">DSM 654</strain>
    </source>
</reference>
<feature type="domain" description="Protein kinase" evidence="7">
    <location>
        <begin position="28"/>
        <end position="303"/>
    </location>
</feature>
<keyword evidence="4 5" id="KW-0067">ATP-binding</keyword>
<feature type="binding site" evidence="5">
    <location>
        <position position="57"/>
    </location>
    <ligand>
        <name>ATP</name>
        <dbReference type="ChEBI" id="CHEBI:30616"/>
    </ligand>
</feature>
<dbReference type="GO" id="GO:0004674">
    <property type="term" value="F:protein serine/threonine kinase activity"/>
    <property type="evidence" value="ECO:0007669"/>
    <property type="project" value="UniProtKB-KW"/>
</dbReference>
<evidence type="ECO:0000256" key="5">
    <source>
        <dbReference type="PROSITE-ProRule" id="PRU10141"/>
    </source>
</evidence>
<evidence type="ECO:0000256" key="1">
    <source>
        <dbReference type="ARBA" id="ARBA00022679"/>
    </source>
</evidence>
<dbReference type="RefSeq" id="WP_132573353.1">
    <property type="nucleotide sequence ID" value="NZ_SMBU01000018.1"/>
</dbReference>
<feature type="compositionally biased region" description="Polar residues" evidence="6">
    <location>
        <begin position="338"/>
        <end position="353"/>
    </location>
</feature>
<dbReference type="InterPro" id="IPR008266">
    <property type="entry name" value="Tyr_kinase_AS"/>
</dbReference>
<dbReference type="SMART" id="SM00219">
    <property type="entry name" value="TyrKc"/>
    <property type="match status" value="1"/>
</dbReference>
<dbReference type="CDD" id="cd14014">
    <property type="entry name" value="STKc_PknB_like"/>
    <property type="match status" value="1"/>
</dbReference>
<keyword evidence="1" id="KW-0808">Transferase</keyword>
<evidence type="ECO:0000256" key="6">
    <source>
        <dbReference type="SAM" id="MobiDB-lite"/>
    </source>
</evidence>
<dbReference type="Proteomes" id="UP000295110">
    <property type="component" value="Unassembled WGS sequence"/>
</dbReference>
<evidence type="ECO:0000259" key="7">
    <source>
        <dbReference type="PROSITE" id="PS50011"/>
    </source>
</evidence>
<dbReference type="OrthoDB" id="9801841at2"/>
<evidence type="ECO:0000313" key="9">
    <source>
        <dbReference type="Proteomes" id="UP000295110"/>
    </source>
</evidence>
<evidence type="ECO:0000313" key="8">
    <source>
        <dbReference type="EMBL" id="TCU93836.1"/>
    </source>
</evidence>
<feature type="compositionally biased region" description="Pro residues" evidence="6">
    <location>
        <begin position="413"/>
        <end position="445"/>
    </location>
</feature>
<feature type="region of interest" description="Disordered" evidence="6">
    <location>
        <begin position="1"/>
        <end position="20"/>
    </location>
</feature>
<evidence type="ECO:0000256" key="2">
    <source>
        <dbReference type="ARBA" id="ARBA00022741"/>
    </source>
</evidence>
<dbReference type="PROSITE" id="PS00107">
    <property type="entry name" value="PROTEIN_KINASE_ATP"/>
    <property type="match status" value="1"/>
</dbReference>
<keyword evidence="8" id="KW-0723">Serine/threonine-protein kinase</keyword>
<proteinExistence type="predicted"/>
<evidence type="ECO:0000256" key="3">
    <source>
        <dbReference type="ARBA" id="ARBA00022777"/>
    </source>
</evidence>
<dbReference type="Pfam" id="PF00069">
    <property type="entry name" value="Pkinase"/>
    <property type="match status" value="1"/>
</dbReference>
<gene>
    <name evidence="8" type="ORF">EV671_101896</name>
</gene>
<comment type="caution">
    <text evidence="8">The sequence shown here is derived from an EMBL/GenBank/DDBJ whole genome shotgun (WGS) entry which is preliminary data.</text>
</comment>
<dbReference type="InterPro" id="IPR020635">
    <property type="entry name" value="Tyr_kinase_cat_dom"/>
</dbReference>
<feature type="region of interest" description="Disordered" evidence="6">
    <location>
        <begin position="408"/>
        <end position="458"/>
    </location>
</feature>
<organism evidence="8 9">
    <name type="scientific">Roseateles saccharophilus</name>
    <name type="common">Pseudomonas saccharophila</name>
    <dbReference type="NCBI Taxonomy" id="304"/>
    <lineage>
        <taxon>Bacteria</taxon>
        <taxon>Pseudomonadati</taxon>
        <taxon>Pseudomonadota</taxon>
        <taxon>Betaproteobacteria</taxon>
        <taxon>Burkholderiales</taxon>
        <taxon>Sphaerotilaceae</taxon>
        <taxon>Roseateles</taxon>
    </lineage>
</organism>
<dbReference type="InterPro" id="IPR017441">
    <property type="entry name" value="Protein_kinase_ATP_BS"/>
</dbReference>
<dbReference type="SUPFAM" id="SSF56112">
    <property type="entry name" value="Protein kinase-like (PK-like)"/>
    <property type="match status" value="1"/>
</dbReference>
<dbReference type="EMBL" id="SMBU01000018">
    <property type="protein sequence ID" value="TCU93836.1"/>
    <property type="molecule type" value="Genomic_DNA"/>
</dbReference>
<dbReference type="GO" id="GO:0004713">
    <property type="term" value="F:protein tyrosine kinase activity"/>
    <property type="evidence" value="ECO:0007669"/>
    <property type="project" value="InterPro"/>
</dbReference>
<dbReference type="AlphaFoldDB" id="A0A4R3UPW9"/>
<evidence type="ECO:0000256" key="4">
    <source>
        <dbReference type="ARBA" id="ARBA00022840"/>
    </source>
</evidence>
<dbReference type="PANTHER" id="PTHR43289">
    <property type="entry name" value="MITOGEN-ACTIVATED PROTEIN KINASE KINASE KINASE 20-RELATED"/>
    <property type="match status" value="1"/>
</dbReference>
<dbReference type="PROSITE" id="PS50011">
    <property type="entry name" value="PROTEIN_KINASE_DOM"/>
    <property type="match status" value="1"/>
</dbReference>
<dbReference type="PROSITE" id="PS00109">
    <property type="entry name" value="PROTEIN_KINASE_TYR"/>
    <property type="match status" value="1"/>
</dbReference>
<keyword evidence="2 5" id="KW-0547">Nucleotide-binding</keyword>
<feature type="compositionally biased region" description="Polar residues" evidence="6">
    <location>
        <begin position="1"/>
        <end position="10"/>
    </location>
</feature>
<name>A0A4R3UPW9_ROSSA</name>
<keyword evidence="3 8" id="KW-0418">Kinase</keyword>
<feature type="compositionally biased region" description="Low complexity" evidence="6">
    <location>
        <begin position="446"/>
        <end position="458"/>
    </location>
</feature>
<accession>A0A4R3UPW9</accession>
<protein>
    <submittedName>
        <fullName evidence="8">Serine/threonine protein kinase</fullName>
    </submittedName>
</protein>
<dbReference type="InterPro" id="IPR011009">
    <property type="entry name" value="Kinase-like_dom_sf"/>
</dbReference>
<dbReference type="Gene3D" id="1.10.510.10">
    <property type="entry name" value="Transferase(Phosphotransferase) domain 1"/>
    <property type="match status" value="1"/>
</dbReference>
<feature type="region of interest" description="Disordered" evidence="6">
    <location>
        <begin position="331"/>
        <end position="353"/>
    </location>
</feature>